<organism evidence="7 8">
    <name type="scientific">Necator americanus</name>
    <name type="common">Human hookworm</name>
    <dbReference type="NCBI Taxonomy" id="51031"/>
    <lineage>
        <taxon>Eukaryota</taxon>
        <taxon>Metazoa</taxon>
        <taxon>Ecdysozoa</taxon>
        <taxon>Nematoda</taxon>
        <taxon>Chromadorea</taxon>
        <taxon>Rhabditida</taxon>
        <taxon>Rhabditina</taxon>
        <taxon>Rhabditomorpha</taxon>
        <taxon>Strongyloidea</taxon>
        <taxon>Ancylostomatidae</taxon>
        <taxon>Bunostominae</taxon>
        <taxon>Necator</taxon>
    </lineage>
</organism>
<evidence type="ECO:0000256" key="3">
    <source>
        <dbReference type="ARBA" id="ARBA00022692"/>
    </source>
</evidence>
<dbReference type="InterPro" id="IPR051119">
    <property type="entry name" value="Nematode_SR-like"/>
</dbReference>
<keyword evidence="8" id="KW-1185">Reference proteome</keyword>
<keyword evidence="3 6" id="KW-0812">Transmembrane</keyword>
<dbReference type="Pfam" id="PF02118">
    <property type="entry name" value="Srg"/>
    <property type="match status" value="1"/>
</dbReference>
<protein>
    <recommendedName>
        <fullName evidence="6">Serpentine receptor class gamma</fullName>
    </recommendedName>
</protein>
<sequence>MMPPLQLVMFIFGTFSMLIYALILLSIRRLRKHEPFLQGSFFCLCATNFFADVFFYLEFTVLMRFRKYGLLNEFFTTYSQLLTVVPPISIGLHYYIKMVVYLGEISVAANRLTSAMRPVSYEKIWNPWFIWQYVVYASQHTLRLETDPESTKVLALVDMVSSTSATIASLIMYISTVCRIRQLFRKQITNGNVQSNSNDCRLLLSALIMFLVYTPNTAMQVLTIAFKDKLSQVMFVNDLSYPVVDMMYSCPPWALLITSSKLRLRLWRGTRKRLTNIMSTKAETPAAAPSYEMCRCRNVKDLRLSSSDNNNAFATEQRFRVATAVCPIQLSTLSKQDRQPHL</sequence>
<proteinExistence type="inferred from homology"/>
<evidence type="ECO:0000256" key="4">
    <source>
        <dbReference type="ARBA" id="ARBA00022989"/>
    </source>
</evidence>
<evidence type="ECO:0000256" key="5">
    <source>
        <dbReference type="ARBA" id="ARBA00023136"/>
    </source>
</evidence>
<dbReference type="EMBL" id="JAVFWL010000006">
    <property type="protein sequence ID" value="KAK6766901.1"/>
    <property type="molecule type" value="Genomic_DNA"/>
</dbReference>
<feature type="transmembrane region" description="Helical" evidence="6">
    <location>
        <begin position="202"/>
        <end position="226"/>
    </location>
</feature>
<reference evidence="7 8" key="1">
    <citation type="submission" date="2023-08" db="EMBL/GenBank/DDBJ databases">
        <title>A Necator americanus chromosomal reference genome.</title>
        <authorList>
            <person name="Ilik V."/>
            <person name="Petrzelkova K.J."/>
            <person name="Pardy F."/>
            <person name="Fuh T."/>
            <person name="Niatou-Singa F.S."/>
            <person name="Gouil Q."/>
            <person name="Baker L."/>
            <person name="Ritchie M.E."/>
            <person name="Jex A.R."/>
            <person name="Gazzola D."/>
            <person name="Li H."/>
            <person name="Toshio Fujiwara R."/>
            <person name="Zhan B."/>
            <person name="Aroian R.V."/>
            <person name="Pafco B."/>
            <person name="Schwarz E.M."/>
        </authorList>
    </citation>
    <scope>NUCLEOTIDE SEQUENCE [LARGE SCALE GENOMIC DNA]</scope>
    <source>
        <strain evidence="7 8">Aroian</strain>
        <tissue evidence="7">Whole animal</tissue>
    </source>
</reference>
<feature type="transmembrane region" description="Helical" evidence="6">
    <location>
        <begin position="77"/>
        <end position="96"/>
    </location>
</feature>
<evidence type="ECO:0000256" key="1">
    <source>
        <dbReference type="ARBA" id="ARBA00004141"/>
    </source>
</evidence>
<comment type="similarity">
    <text evidence="2 6">Belongs to the nematode receptor-like protein srg family.</text>
</comment>
<evidence type="ECO:0000313" key="7">
    <source>
        <dbReference type="EMBL" id="KAK6766901.1"/>
    </source>
</evidence>
<feature type="transmembrane region" description="Helical" evidence="6">
    <location>
        <begin position="6"/>
        <end position="27"/>
    </location>
</feature>
<comment type="caution">
    <text evidence="7">The sequence shown here is derived from an EMBL/GenBank/DDBJ whole genome shotgun (WGS) entry which is preliminary data.</text>
</comment>
<name>A0ABR1EYE0_NECAM</name>
<dbReference type="InterPro" id="IPR000609">
    <property type="entry name" value="7TM_GPCR_serpentine_rcpt_Srg"/>
</dbReference>
<evidence type="ECO:0000256" key="6">
    <source>
        <dbReference type="RuleBase" id="RU280813"/>
    </source>
</evidence>
<feature type="transmembrane region" description="Helical" evidence="6">
    <location>
        <begin position="39"/>
        <end position="57"/>
    </location>
</feature>
<keyword evidence="4 6" id="KW-1133">Transmembrane helix</keyword>
<comment type="caution">
    <text evidence="6">Lacks conserved residue(s) required for the propagation of feature annotation.</text>
</comment>
<comment type="subcellular location">
    <subcellularLocation>
        <location evidence="1">Membrane</location>
        <topology evidence="1">Multi-pass membrane protein</topology>
    </subcellularLocation>
</comment>
<evidence type="ECO:0000313" key="8">
    <source>
        <dbReference type="Proteomes" id="UP001303046"/>
    </source>
</evidence>
<keyword evidence="5 6" id="KW-0472">Membrane</keyword>
<dbReference type="Proteomes" id="UP001303046">
    <property type="component" value="Unassembled WGS sequence"/>
</dbReference>
<accession>A0ABR1EYE0</accession>
<gene>
    <name evidence="7" type="primary">Necator_chrX.g26435</name>
    <name evidence="7" type="ORF">RB195_026268</name>
</gene>
<dbReference type="PANTHER" id="PTHR31627">
    <property type="entry name" value="SERPENTINE RECEPTOR CLASS GAMMA-RELATED"/>
    <property type="match status" value="1"/>
</dbReference>
<evidence type="ECO:0000256" key="2">
    <source>
        <dbReference type="ARBA" id="ARBA00005692"/>
    </source>
</evidence>